<dbReference type="Proteomes" id="UP000518300">
    <property type="component" value="Unassembled WGS sequence"/>
</dbReference>
<dbReference type="RefSeq" id="WP_169350398.1">
    <property type="nucleotide sequence ID" value="NZ_JABBJJ010000304.1"/>
</dbReference>
<gene>
    <name evidence="1" type="ORF">HG543_41090</name>
</gene>
<organism evidence="1 2">
    <name type="scientific">Pyxidicoccus fallax</name>
    <dbReference type="NCBI Taxonomy" id="394095"/>
    <lineage>
        <taxon>Bacteria</taxon>
        <taxon>Pseudomonadati</taxon>
        <taxon>Myxococcota</taxon>
        <taxon>Myxococcia</taxon>
        <taxon>Myxococcales</taxon>
        <taxon>Cystobacterineae</taxon>
        <taxon>Myxococcaceae</taxon>
        <taxon>Pyxidicoccus</taxon>
    </lineage>
</organism>
<dbReference type="AlphaFoldDB" id="A0A848LUC8"/>
<dbReference type="EMBL" id="JABBJJ010000304">
    <property type="protein sequence ID" value="NMO21202.1"/>
    <property type="molecule type" value="Genomic_DNA"/>
</dbReference>
<sequence>MAAHCGELQLNVERMAKSYREGRNQFPLLGGELDGNLLTRLYAEASWCAKVRSADQKALMALTQELSIVMDDINLKAPLAAKGKALADAWSAPNESAARAEVATKLDRIAAIIREINQRPLKR</sequence>
<proteinExistence type="predicted"/>
<protein>
    <submittedName>
        <fullName evidence="1">Uncharacterized protein</fullName>
    </submittedName>
</protein>
<evidence type="ECO:0000313" key="1">
    <source>
        <dbReference type="EMBL" id="NMO21202.1"/>
    </source>
</evidence>
<keyword evidence="2" id="KW-1185">Reference proteome</keyword>
<comment type="caution">
    <text evidence="1">The sequence shown here is derived from an EMBL/GenBank/DDBJ whole genome shotgun (WGS) entry which is preliminary data.</text>
</comment>
<accession>A0A848LUC8</accession>
<reference evidence="1 2" key="1">
    <citation type="submission" date="2020-04" db="EMBL/GenBank/DDBJ databases">
        <title>Draft genome of Pyxidicoccus fallax type strain.</title>
        <authorList>
            <person name="Whitworth D.E."/>
        </authorList>
    </citation>
    <scope>NUCLEOTIDE SEQUENCE [LARGE SCALE GENOMIC DNA]</scope>
    <source>
        <strain evidence="1 2">DSM 14698</strain>
    </source>
</reference>
<evidence type="ECO:0000313" key="2">
    <source>
        <dbReference type="Proteomes" id="UP000518300"/>
    </source>
</evidence>
<name>A0A848LUC8_9BACT</name>